<dbReference type="PROSITE" id="PS50240">
    <property type="entry name" value="TRYPSIN_DOM"/>
    <property type="match status" value="1"/>
</dbReference>
<feature type="chain" id="PRO_5046426925" evidence="4">
    <location>
        <begin position="21"/>
        <end position="416"/>
    </location>
</feature>
<dbReference type="InterPro" id="IPR001314">
    <property type="entry name" value="Peptidase_S1A"/>
</dbReference>
<dbReference type="PROSITE" id="PS00135">
    <property type="entry name" value="TRYPSIN_SER"/>
    <property type="match status" value="1"/>
</dbReference>
<dbReference type="CDD" id="cd00190">
    <property type="entry name" value="Tryp_SPc"/>
    <property type="match status" value="1"/>
</dbReference>
<evidence type="ECO:0000313" key="6">
    <source>
        <dbReference type="EMBL" id="MBN3576744.1"/>
    </source>
</evidence>
<dbReference type="EMBL" id="JAFHLB010000003">
    <property type="protein sequence ID" value="MBN3576744.1"/>
    <property type="molecule type" value="Genomic_DNA"/>
</dbReference>
<dbReference type="InterPro" id="IPR050430">
    <property type="entry name" value="Peptidase_S1"/>
</dbReference>
<protein>
    <submittedName>
        <fullName evidence="6">Trypsin-like serine protease</fullName>
    </submittedName>
</protein>
<sequence>MQKTLVAFAVSMLMPMASSAQEPASSLNEVNTRIINGSVAGKSDWPFMTALIKKASINAYSGQFCGGSFIGGRYVLTAAHCVDDKDASEIDVSIGIHDLNNEATEGQRVSVRAIYIHQDYNKAITSNDFAILELENDVVATQATLASETEVNRLSVGQSLTVMGWGNQTNGGNAYPTQLHQVDLPYVDRGTCQNLGGPYATVGSYAICAGYAAGGKDSCDGDSGGPLVVNDGGTYKQVGVVSWGNECAQANAYGVYANVGYFNNNGWINKKTANVSYTQDIRLSSKSGEYSYNLPIRNYGAEAFDVTNITTPSGVTVVSNNCTSTLNNGDSCSIDIKVDASTVYDASNRATMTVATDHSVAGELDMHIIYNYNAPYSITQSLTTSSNGSSGGSSSYGLILLALFGFVSRMKERKNV</sequence>
<dbReference type="Pfam" id="PF00089">
    <property type="entry name" value="Trypsin"/>
    <property type="match status" value="1"/>
</dbReference>
<dbReference type="PANTHER" id="PTHR24276:SF98">
    <property type="entry name" value="FI18310P1-RELATED"/>
    <property type="match status" value="1"/>
</dbReference>
<comment type="similarity">
    <text evidence="1">Belongs to the peptidase S1 family.</text>
</comment>
<dbReference type="PANTHER" id="PTHR24276">
    <property type="entry name" value="POLYSERASE-RELATED"/>
    <property type="match status" value="1"/>
</dbReference>
<keyword evidence="3" id="KW-0378">Hydrolase</keyword>
<dbReference type="InterPro" id="IPR001254">
    <property type="entry name" value="Trypsin_dom"/>
</dbReference>
<dbReference type="PROSITE" id="PS00134">
    <property type="entry name" value="TRYPSIN_HIS"/>
    <property type="match status" value="1"/>
</dbReference>
<keyword evidence="2" id="KW-1015">Disulfide bond</keyword>
<dbReference type="Gene3D" id="2.40.10.10">
    <property type="entry name" value="Trypsin-like serine proteases"/>
    <property type="match status" value="1"/>
</dbReference>
<keyword evidence="3" id="KW-0720">Serine protease</keyword>
<evidence type="ECO:0000259" key="5">
    <source>
        <dbReference type="PROSITE" id="PS50240"/>
    </source>
</evidence>
<organism evidence="6 7">
    <name type="scientific">Vibrio neptunius</name>
    <dbReference type="NCBI Taxonomy" id="170651"/>
    <lineage>
        <taxon>Bacteria</taxon>
        <taxon>Pseudomonadati</taxon>
        <taxon>Pseudomonadota</taxon>
        <taxon>Gammaproteobacteria</taxon>
        <taxon>Vibrionales</taxon>
        <taxon>Vibrionaceae</taxon>
        <taxon>Vibrio</taxon>
    </lineage>
</organism>
<accession>A0ABS2ZYT1</accession>
<feature type="signal peptide" evidence="4">
    <location>
        <begin position="1"/>
        <end position="20"/>
    </location>
</feature>
<keyword evidence="3" id="KW-0645">Protease</keyword>
<evidence type="ECO:0000256" key="4">
    <source>
        <dbReference type="SAM" id="SignalP"/>
    </source>
</evidence>
<evidence type="ECO:0000256" key="2">
    <source>
        <dbReference type="ARBA" id="ARBA00023157"/>
    </source>
</evidence>
<comment type="caution">
    <text evidence="6">The sequence shown here is derived from an EMBL/GenBank/DDBJ whole genome shotgun (WGS) entry which is preliminary data.</text>
</comment>
<name>A0ABS2ZYT1_9VIBR</name>
<proteinExistence type="inferred from homology"/>
<dbReference type="SMART" id="SM00020">
    <property type="entry name" value="Tryp_SPc"/>
    <property type="match status" value="1"/>
</dbReference>
<dbReference type="InterPro" id="IPR013783">
    <property type="entry name" value="Ig-like_fold"/>
</dbReference>
<evidence type="ECO:0000256" key="1">
    <source>
        <dbReference type="ARBA" id="ARBA00007664"/>
    </source>
</evidence>
<dbReference type="Gene3D" id="2.60.40.10">
    <property type="entry name" value="Immunoglobulins"/>
    <property type="match status" value="1"/>
</dbReference>
<evidence type="ECO:0000313" key="7">
    <source>
        <dbReference type="Proteomes" id="UP000779070"/>
    </source>
</evidence>
<dbReference type="InterPro" id="IPR043504">
    <property type="entry name" value="Peptidase_S1_PA_chymotrypsin"/>
</dbReference>
<reference evidence="6 7" key="1">
    <citation type="submission" date="2021-02" db="EMBL/GenBank/DDBJ databases">
        <title>Draft Genome Sequences of 5 Vibrio neptunius Strains Isolated From of Bivalve Hatcheries.</title>
        <authorList>
            <person name="Galvis F."/>
            <person name="Barja J.L."/>
            <person name="Lemos M.L."/>
            <person name="Balado M."/>
        </authorList>
    </citation>
    <scope>NUCLEOTIDE SEQUENCE [LARGE SCALE GENOMIC DNA]</scope>
    <source>
        <strain evidence="6 7">PP-145.98</strain>
    </source>
</reference>
<dbReference type="InterPro" id="IPR018114">
    <property type="entry name" value="TRYPSIN_HIS"/>
</dbReference>
<dbReference type="InterPro" id="IPR033116">
    <property type="entry name" value="TRYPSIN_SER"/>
</dbReference>
<feature type="domain" description="Peptidase S1" evidence="5">
    <location>
        <begin position="34"/>
        <end position="273"/>
    </location>
</feature>
<dbReference type="InterPro" id="IPR009003">
    <property type="entry name" value="Peptidase_S1_PA"/>
</dbReference>
<keyword evidence="4" id="KW-0732">Signal</keyword>
<keyword evidence="7" id="KW-1185">Reference proteome</keyword>
<dbReference type="PRINTS" id="PR00722">
    <property type="entry name" value="CHYMOTRYPSIN"/>
</dbReference>
<evidence type="ECO:0000256" key="3">
    <source>
        <dbReference type="RuleBase" id="RU363034"/>
    </source>
</evidence>
<dbReference type="SUPFAM" id="SSF50494">
    <property type="entry name" value="Trypsin-like serine proteases"/>
    <property type="match status" value="1"/>
</dbReference>
<dbReference type="RefSeq" id="WP_206368954.1">
    <property type="nucleotide sequence ID" value="NZ_CAWPTM010000145.1"/>
</dbReference>
<dbReference type="Proteomes" id="UP000779070">
    <property type="component" value="Unassembled WGS sequence"/>
</dbReference>
<gene>
    <name evidence="6" type="ORF">JYA62_03575</name>
</gene>